<organism evidence="3 4">
    <name type="scientific">Candidatus Beckwithbacteria bacterium CG23_combo_of_CG06-09_8_20_14_all_47_9</name>
    <dbReference type="NCBI Taxonomy" id="1974498"/>
    <lineage>
        <taxon>Bacteria</taxon>
        <taxon>Candidatus Beckwithiibacteriota</taxon>
    </lineage>
</organism>
<dbReference type="PROSITE" id="PS50853">
    <property type="entry name" value="FN3"/>
    <property type="match status" value="1"/>
</dbReference>
<dbReference type="SUPFAM" id="SSF49265">
    <property type="entry name" value="Fibronectin type III"/>
    <property type="match status" value="1"/>
</dbReference>
<dbReference type="InterPro" id="IPR003961">
    <property type="entry name" value="FN3_dom"/>
</dbReference>
<feature type="signal peptide" evidence="1">
    <location>
        <begin position="1"/>
        <end position="21"/>
    </location>
</feature>
<evidence type="ECO:0000313" key="4">
    <source>
        <dbReference type="Proteomes" id="UP000231081"/>
    </source>
</evidence>
<keyword evidence="1" id="KW-0732">Signal</keyword>
<feature type="chain" id="PRO_5013836393" description="Fibronectin type-III domain-containing protein" evidence="1">
    <location>
        <begin position="22"/>
        <end position="750"/>
    </location>
</feature>
<dbReference type="Proteomes" id="UP000231081">
    <property type="component" value="Unassembled WGS sequence"/>
</dbReference>
<dbReference type="InterPro" id="IPR036116">
    <property type="entry name" value="FN3_sf"/>
</dbReference>
<dbReference type="CDD" id="cd00063">
    <property type="entry name" value="FN3"/>
    <property type="match status" value="1"/>
</dbReference>
<dbReference type="SUPFAM" id="SSF74853">
    <property type="entry name" value="Lamin A/C globular tail domain"/>
    <property type="match status" value="1"/>
</dbReference>
<name>A0A2H0B4Q6_9BACT</name>
<proteinExistence type="predicted"/>
<dbReference type="InterPro" id="IPR013783">
    <property type="entry name" value="Ig-like_fold"/>
</dbReference>
<gene>
    <name evidence="3" type="ORF">COX09_04495</name>
</gene>
<evidence type="ECO:0000313" key="3">
    <source>
        <dbReference type="EMBL" id="PIP51908.1"/>
    </source>
</evidence>
<comment type="caution">
    <text evidence="3">The sequence shown here is derived from an EMBL/GenBank/DDBJ whole genome shotgun (WGS) entry which is preliminary data.</text>
</comment>
<protein>
    <recommendedName>
        <fullName evidence="2">Fibronectin type-III domain-containing protein</fullName>
    </recommendedName>
</protein>
<reference evidence="3 4" key="1">
    <citation type="submission" date="2017-09" db="EMBL/GenBank/DDBJ databases">
        <title>Depth-based differentiation of microbial function through sediment-hosted aquifers and enrichment of novel symbionts in the deep terrestrial subsurface.</title>
        <authorList>
            <person name="Probst A.J."/>
            <person name="Ladd B."/>
            <person name="Jarett J.K."/>
            <person name="Geller-Mcgrath D.E."/>
            <person name="Sieber C.M."/>
            <person name="Emerson J.B."/>
            <person name="Anantharaman K."/>
            <person name="Thomas B.C."/>
            <person name="Malmstrom R."/>
            <person name="Stieglmeier M."/>
            <person name="Klingl A."/>
            <person name="Woyke T."/>
            <person name="Ryan C.M."/>
            <person name="Banfield J.F."/>
        </authorList>
    </citation>
    <scope>NUCLEOTIDE SEQUENCE [LARGE SCALE GENOMIC DNA]</scope>
    <source>
        <strain evidence="3">CG23_combo_of_CG06-09_8_20_14_all_47_9</strain>
    </source>
</reference>
<evidence type="ECO:0000256" key="1">
    <source>
        <dbReference type="SAM" id="SignalP"/>
    </source>
</evidence>
<dbReference type="InterPro" id="IPR001322">
    <property type="entry name" value="Lamin_tail_dom"/>
</dbReference>
<dbReference type="AlphaFoldDB" id="A0A2H0B4Q6"/>
<feature type="domain" description="Fibronectin type-III" evidence="2">
    <location>
        <begin position="375"/>
        <end position="475"/>
    </location>
</feature>
<dbReference type="InterPro" id="IPR036415">
    <property type="entry name" value="Lamin_tail_dom_sf"/>
</dbReference>
<dbReference type="Gene3D" id="2.60.40.10">
    <property type="entry name" value="Immunoglobulins"/>
    <property type="match status" value="2"/>
</dbReference>
<dbReference type="Pfam" id="PF00932">
    <property type="entry name" value="LTD"/>
    <property type="match status" value="1"/>
</dbReference>
<evidence type="ECO:0000259" key="2">
    <source>
        <dbReference type="PROSITE" id="PS50853"/>
    </source>
</evidence>
<sequence>MARLVLLILLLSLTAVPLTNADYLDTETSTGNSFSAGCWSPPSVPELVGPTDGSYTNDAEIIMDWNESSFVCPGQTAEYLYELNGLESGWQNETEINLALAEGVYSWRVKARTDGHESAYSDIWTVTVDRTAPVTLMSFDGYSINEAVVNGDFETDLNGWQKQGQIIRTAADDYADPISGNYMVRIGHTDDDGSEIWENKVSQKIQPGAKNLSFYYNFFSFDPGFDDPGMIVRINDYNVFYLSAGDIDSGGPTPNESGWHQLSFDISQIPDPMLEIVFYSGNTGDEFNQSWVYIDKISTAEAVVAGDPDIALTANEPVLETKYSLDGGGSWNTGNSFNLTPLIDDTVWYYSRDLAGNSESYKTSRFVKDGDAPAAIDDLEALSVSKQSVNLTWTVPAETTVYDLRYSLNPINEANFASAMPVPNPPAPRVAGDSQDFEVTGLDSAMTYYFAVKSGDAALNWSDLSNVVSDTTLDEISEDPDLNPGDVVINELMWMGTSWRAADEYLELRNMTDRSIDLSGWSVGGVTIPSGKSIPAHGYFLITNFNKDGSGINVDPNLVDSDLELDDVDLQVELYNGIEIIDTADNGEGLPAAGEQETYRSMERDATPGNGYDANVWHTCLDDSALMHSYWDSGRNDCGTPGRENLSQAPVAVGSMLKLFYYDHRTGFLAVNLQGFNQLKYTLIYDSNTGQQAISGQVELAGQEQWEITDLLLGSCSTDSCVYHEGVTQINLTVELIGPVNRTLTALLTI</sequence>
<accession>A0A2H0B4Q6</accession>
<dbReference type="EMBL" id="PCSQ01000116">
    <property type="protein sequence ID" value="PIP51908.1"/>
    <property type="molecule type" value="Genomic_DNA"/>
</dbReference>
<dbReference type="SMART" id="SM00060">
    <property type="entry name" value="FN3"/>
    <property type="match status" value="2"/>
</dbReference>
<dbReference type="Gene3D" id="2.60.120.260">
    <property type="entry name" value="Galactose-binding domain-like"/>
    <property type="match status" value="1"/>
</dbReference>